<dbReference type="PANTHER" id="PTHR11926:SF1412">
    <property type="entry name" value="UDP-GLYCOSYLTRANSFERASE 83A1-LIKE"/>
    <property type="match status" value="1"/>
</dbReference>
<accession>A0A7J6VGW1</accession>
<dbReference type="GO" id="GO:0080043">
    <property type="term" value="F:quercetin 3-O-glucosyltransferase activity"/>
    <property type="evidence" value="ECO:0007669"/>
    <property type="project" value="TreeGrafter"/>
</dbReference>
<keyword evidence="3" id="KW-1185">Reference proteome</keyword>
<name>A0A7J6VGW1_THATH</name>
<sequence>MKLSCCLADRGLRITFINTESVHARLVDSLPGKGKEFGPIHMVSLSDGLTPEERKDPTKQDHAVNNNLPRELEKLIKNNESSEHGKFACVIADETLGWALDVARKMGVRHAAFFPAAAGVKAIVHHIPKLIEMGAIDENGKENLPDDAHYMLFMSKIALTIISSHSRT</sequence>
<dbReference type="PANTHER" id="PTHR11926">
    <property type="entry name" value="GLUCOSYL/GLUCURONOSYL TRANSFERASES"/>
    <property type="match status" value="1"/>
</dbReference>
<organism evidence="2 3">
    <name type="scientific">Thalictrum thalictroides</name>
    <name type="common">Rue-anemone</name>
    <name type="synonym">Anemone thalictroides</name>
    <dbReference type="NCBI Taxonomy" id="46969"/>
    <lineage>
        <taxon>Eukaryota</taxon>
        <taxon>Viridiplantae</taxon>
        <taxon>Streptophyta</taxon>
        <taxon>Embryophyta</taxon>
        <taxon>Tracheophyta</taxon>
        <taxon>Spermatophyta</taxon>
        <taxon>Magnoliopsida</taxon>
        <taxon>Ranunculales</taxon>
        <taxon>Ranunculaceae</taxon>
        <taxon>Thalictroideae</taxon>
        <taxon>Thalictrum</taxon>
    </lineage>
</organism>
<dbReference type="OrthoDB" id="5835829at2759"/>
<proteinExistence type="inferred from homology"/>
<dbReference type="SUPFAM" id="SSF53756">
    <property type="entry name" value="UDP-Glycosyltransferase/glycogen phosphorylase"/>
    <property type="match status" value="1"/>
</dbReference>
<evidence type="ECO:0000256" key="1">
    <source>
        <dbReference type="ARBA" id="ARBA00009995"/>
    </source>
</evidence>
<comment type="similarity">
    <text evidence="1">Belongs to the UDP-glycosyltransferase family.</text>
</comment>
<gene>
    <name evidence="2" type="ORF">FRX31_026891</name>
</gene>
<evidence type="ECO:0000313" key="2">
    <source>
        <dbReference type="EMBL" id="KAF5183522.1"/>
    </source>
</evidence>
<evidence type="ECO:0000313" key="3">
    <source>
        <dbReference type="Proteomes" id="UP000554482"/>
    </source>
</evidence>
<dbReference type="AlphaFoldDB" id="A0A7J6VGW1"/>
<reference evidence="2 3" key="1">
    <citation type="submission" date="2020-06" db="EMBL/GenBank/DDBJ databases">
        <title>Transcriptomic and genomic resources for Thalictrum thalictroides and T. hernandezii: Facilitating candidate gene discovery in an emerging model plant lineage.</title>
        <authorList>
            <person name="Arias T."/>
            <person name="Riano-Pachon D.M."/>
            <person name="Di Stilio V.S."/>
        </authorList>
    </citation>
    <scope>NUCLEOTIDE SEQUENCE [LARGE SCALE GENOMIC DNA]</scope>
    <source>
        <strain evidence="3">cv. WT478/WT964</strain>
        <tissue evidence="2">Leaves</tissue>
    </source>
</reference>
<dbReference type="EMBL" id="JABWDY010033295">
    <property type="protein sequence ID" value="KAF5183522.1"/>
    <property type="molecule type" value="Genomic_DNA"/>
</dbReference>
<comment type="caution">
    <text evidence="2">The sequence shown here is derived from an EMBL/GenBank/DDBJ whole genome shotgun (WGS) entry which is preliminary data.</text>
</comment>
<dbReference type="Proteomes" id="UP000554482">
    <property type="component" value="Unassembled WGS sequence"/>
</dbReference>
<dbReference type="GO" id="GO:0080044">
    <property type="term" value="F:quercetin 7-O-glucosyltransferase activity"/>
    <property type="evidence" value="ECO:0007669"/>
    <property type="project" value="TreeGrafter"/>
</dbReference>
<protein>
    <submittedName>
        <fullName evidence="2">Udp-glycosyltransferase 83a1</fullName>
    </submittedName>
</protein>
<keyword evidence="2" id="KW-0808">Transferase</keyword>
<dbReference type="Gene3D" id="3.40.50.2000">
    <property type="entry name" value="Glycogen Phosphorylase B"/>
    <property type="match status" value="1"/>
</dbReference>